<reference evidence="3 4" key="1">
    <citation type="journal article" date="2012" name="Genome Biol.">
        <title>Genome and low-iron response of an oceanic diatom adapted to chronic iron limitation.</title>
        <authorList>
            <person name="Lommer M."/>
            <person name="Specht M."/>
            <person name="Roy A.S."/>
            <person name="Kraemer L."/>
            <person name="Andreson R."/>
            <person name="Gutowska M.A."/>
            <person name="Wolf J."/>
            <person name="Bergner S.V."/>
            <person name="Schilhabel M.B."/>
            <person name="Klostermeier U.C."/>
            <person name="Beiko R.G."/>
            <person name="Rosenstiel P."/>
            <person name="Hippler M."/>
            <person name="Laroche J."/>
        </authorList>
    </citation>
    <scope>NUCLEOTIDE SEQUENCE [LARGE SCALE GENOMIC DNA]</scope>
    <source>
        <strain evidence="3 4">CCMP1005</strain>
    </source>
</reference>
<gene>
    <name evidence="3" type="ORF">THAOC_20550</name>
</gene>
<protein>
    <submittedName>
        <fullName evidence="3">Uncharacterized protein</fullName>
    </submittedName>
</protein>
<comment type="caution">
    <text evidence="3">The sequence shown here is derived from an EMBL/GenBank/DDBJ whole genome shotgun (WGS) entry which is preliminary data.</text>
</comment>
<accession>K0S373</accession>
<feature type="compositionally biased region" description="Basic and acidic residues" evidence="2">
    <location>
        <begin position="48"/>
        <end position="61"/>
    </location>
</feature>
<feature type="region of interest" description="Disordered" evidence="2">
    <location>
        <begin position="1"/>
        <end position="20"/>
    </location>
</feature>
<dbReference type="OMA" id="GLEYESH"/>
<keyword evidence="4" id="KW-1185">Reference proteome</keyword>
<feature type="compositionally biased region" description="Acidic residues" evidence="2">
    <location>
        <begin position="103"/>
        <end position="115"/>
    </location>
</feature>
<dbReference type="Gene3D" id="1.25.40.20">
    <property type="entry name" value="Ankyrin repeat-containing domain"/>
    <property type="match status" value="1"/>
</dbReference>
<dbReference type="SMART" id="SM00248">
    <property type="entry name" value="ANK"/>
    <property type="match status" value="2"/>
</dbReference>
<feature type="compositionally biased region" description="Acidic residues" evidence="2">
    <location>
        <begin position="901"/>
        <end position="936"/>
    </location>
</feature>
<name>K0S373_THAOC</name>
<evidence type="ECO:0000256" key="1">
    <source>
        <dbReference type="SAM" id="Coils"/>
    </source>
</evidence>
<evidence type="ECO:0000256" key="2">
    <source>
        <dbReference type="SAM" id="MobiDB-lite"/>
    </source>
</evidence>
<sequence length="1083" mass="119355">MGEVKNQPARRPAAAPHARTAARLKQTFEFNTQREHYHHVVSVLSVRRDRGWARDGGHDDDLDHDDSDSQYTYESYSDDDESKKGRGWFGGFFGRRQSHHDGSEEDYSDDDGDGEEIYKGEEEFKMNEVDGEALTPRKEDAVDEGGNPGIKELAACQDEEEDKSEDKLMAEAILRVQNRIAANNGNLYNSLEPADKRLVDGLKGVTDAKVIEKAVEESFNIEDDEVETSVKTGKMAHEIDTPKEVGADACEKDDQPTAETPETDAVLLNVSVDTPPSPTALDTTDDLVYAGPPIRGVTTTDDPRNVATEVCSDEDEDEEPTLDEKRSLLGLAAEHDRVDVIKDLLNDSTDIVETLLAGTSAHRDDDGEDLPFSPPPLHIAVAHGSVNATACLLRMNADPSLRPTVPSRFLSSSYTPSKVSSRSNSGMSSEEDRNFKKYHELTAWELAFGGVRVIKDDLDDEADMAHVVMEESEPNQRKSWFGFGTPTKADEIIVTTETTSDGTTRVMKISPLNIPQTKLDGIKNAFSAEALRCIGSNEVARLRQLLDAGMEPSNLLIANKDFREWAIEVNAKDCVDLLDSMLGTEDQPESETDQFVDGRELSSEDTDAPQQQAVEAPVDDERLAGLSAGDMALLIQENSNLIPALQSCHDELLAETTLCKAILKDLSTTGGRGGLMSQSLLDLVRELKDQRQQINDSTASWQAAWEEREDELDFFWEEVLDDELRDELGSALDQLKDPTDTINVDVESGKSLARQFIEVDDRVNSLRELIAELAEESTSLANEIDSNGMSGALKLTRSLKEEIADSSKSLRVAQSGESICRAKLELIQRRLGHDQGGGEETGGHSNQPESHPDQPESHHTPATSADDMVDDHFVEEPLMHESSQESTQHVNDHQEPRHEGDYDESDDEDYVVGDDESSIGDDYTEGEYTDEEEGLEEEHYVVVAKDEPSMQDADVGENPPDEQPPSSDDVGGLSEAQLPLPKEKVKVSDQIERSNNKSNDPVGPAEFVHLPEQYQSRKPVAGVKHSEKIAKGVSTAIVAHSSSSIPISSQIWEIIRRIVGMSSSVRRSSSYLESENNPTIMTV</sequence>
<feature type="region of interest" description="Disordered" evidence="2">
    <location>
        <begin position="833"/>
        <end position="865"/>
    </location>
</feature>
<evidence type="ECO:0000313" key="4">
    <source>
        <dbReference type="Proteomes" id="UP000266841"/>
    </source>
</evidence>
<keyword evidence="1" id="KW-0175">Coiled coil</keyword>
<evidence type="ECO:0000313" key="3">
    <source>
        <dbReference type="EMBL" id="EJK59254.1"/>
    </source>
</evidence>
<dbReference type="eggNOG" id="ENOG502SPXF">
    <property type="taxonomic scope" value="Eukaryota"/>
</dbReference>
<feature type="compositionally biased region" description="Basic and acidic residues" evidence="2">
    <location>
        <begin position="116"/>
        <end position="128"/>
    </location>
</feature>
<feature type="compositionally biased region" description="Low complexity" evidence="2">
    <location>
        <begin position="9"/>
        <end position="20"/>
    </location>
</feature>
<feature type="compositionally biased region" description="Basic and acidic residues" evidence="2">
    <location>
        <begin position="937"/>
        <end position="948"/>
    </location>
</feature>
<feature type="region of interest" description="Disordered" evidence="2">
    <location>
        <begin position="583"/>
        <end position="614"/>
    </location>
</feature>
<proteinExistence type="predicted"/>
<feature type="compositionally biased region" description="Basic and acidic residues" evidence="2">
    <location>
        <begin position="981"/>
        <end position="995"/>
    </location>
</feature>
<feature type="coiled-coil region" evidence="1">
    <location>
        <begin position="756"/>
        <end position="783"/>
    </location>
</feature>
<dbReference type="SUPFAM" id="SSF48403">
    <property type="entry name" value="Ankyrin repeat"/>
    <property type="match status" value="1"/>
</dbReference>
<feature type="region of interest" description="Disordered" evidence="2">
    <location>
        <begin position="879"/>
        <end position="1006"/>
    </location>
</feature>
<dbReference type="Proteomes" id="UP000266841">
    <property type="component" value="Unassembled WGS sequence"/>
</dbReference>
<dbReference type="EMBL" id="AGNL01023257">
    <property type="protein sequence ID" value="EJK59254.1"/>
    <property type="molecule type" value="Genomic_DNA"/>
</dbReference>
<dbReference type="InterPro" id="IPR002110">
    <property type="entry name" value="Ankyrin_rpt"/>
</dbReference>
<dbReference type="OrthoDB" id="45490at2759"/>
<dbReference type="AlphaFoldDB" id="K0S373"/>
<feature type="region of interest" description="Disordered" evidence="2">
    <location>
        <begin position="48"/>
        <end position="150"/>
    </location>
</feature>
<feature type="compositionally biased region" description="Basic and acidic residues" evidence="2">
    <location>
        <begin position="890"/>
        <end position="900"/>
    </location>
</feature>
<dbReference type="InterPro" id="IPR036770">
    <property type="entry name" value="Ankyrin_rpt-contain_sf"/>
</dbReference>
<organism evidence="3 4">
    <name type="scientific">Thalassiosira oceanica</name>
    <name type="common">Marine diatom</name>
    <dbReference type="NCBI Taxonomy" id="159749"/>
    <lineage>
        <taxon>Eukaryota</taxon>
        <taxon>Sar</taxon>
        <taxon>Stramenopiles</taxon>
        <taxon>Ochrophyta</taxon>
        <taxon>Bacillariophyta</taxon>
        <taxon>Coscinodiscophyceae</taxon>
        <taxon>Thalassiosirophycidae</taxon>
        <taxon>Thalassiosirales</taxon>
        <taxon>Thalassiosiraceae</taxon>
        <taxon>Thalassiosira</taxon>
    </lineage>
</organism>
<feature type="compositionally biased region" description="Basic and acidic residues" evidence="2">
    <location>
        <begin position="850"/>
        <end position="859"/>
    </location>
</feature>